<evidence type="ECO:0000313" key="3">
    <source>
        <dbReference type="Proteomes" id="UP000565262"/>
    </source>
</evidence>
<feature type="domain" description="DUF6933" evidence="1">
    <location>
        <begin position="3"/>
        <end position="178"/>
    </location>
</feature>
<keyword evidence="3" id="KW-1185">Reference proteome</keyword>
<proteinExistence type="predicted"/>
<organism evidence="2 3">
    <name type="scientific">Oceanospirillum sediminis</name>
    <dbReference type="NCBI Taxonomy" id="2760088"/>
    <lineage>
        <taxon>Bacteria</taxon>
        <taxon>Pseudomonadati</taxon>
        <taxon>Pseudomonadota</taxon>
        <taxon>Gammaproteobacteria</taxon>
        <taxon>Oceanospirillales</taxon>
        <taxon>Oceanospirillaceae</taxon>
        <taxon>Oceanospirillum</taxon>
    </lineage>
</organism>
<name>A0A839IVJ2_9GAMM</name>
<accession>A0A839IVJ2</accession>
<gene>
    <name evidence="2" type="ORF">H4O21_18670</name>
</gene>
<comment type="caution">
    <text evidence="2">The sequence shown here is derived from an EMBL/GenBank/DDBJ whole genome shotgun (WGS) entry which is preliminary data.</text>
</comment>
<reference evidence="2 3" key="1">
    <citation type="submission" date="2020-08" db="EMBL/GenBank/DDBJ databases">
        <title>Oceanospirillum sp. nov. isolated from marine sediment.</title>
        <authorList>
            <person name="Ji X."/>
        </authorList>
    </citation>
    <scope>NUCLEOTIDE SEQUENCE [LARGE SCALE GENOMIC DNA]</scope>
    <source>
        <strain evidence="2 3">D5</strain>
    </source>
</reference>
<protein>
    <recommendedName>
        <fullName evidence="1">DUF6933 domain-containing protein</fullName>
    </recommendedName>
</protein>
<dbReference type="Pfam" id="PF22016">
    <property type="entry name" value="DUF6933"/>
    <property type="match status" value="1"/>
</dbReference>
<dbReference type="Proteomes" id="UP000565262">
    <property type="component" value="Unassembled WGS sequence"/>
</dbReference>
<sequence length="223" mass="25430">MIHIHCTKKLFDKLPLDDDGRLPVKNSAVLQSDSQVVAGQNPLSDWQGNLITLQRRNCILLVHEATRFPLLLPCLTKPDYRNLQWLFEDVLMNTLLKMGVSEQQMDTASRLLEPLVLDNRSDRSVMGTLNQMKGRLESLLWVDNANIQDLNAYRVSNWLAEAPCGIKGQSESVWPNEAILELLDLAADKQVTISVSVDDRRQQEQLPDNVVSMHHYRKTMESK</sequence>
<evidence type="ECO:0000259" key="1">
    <source>
        <dbReference type="Pfam" id="PF22016"/>
    </source>
</evidence>
<evidence type="ECO:0000313" key="2">
    <source>
        <dbReference type="EMBL" id="MBB1488634.1"/>
    </source>
</evidence>
<dbReference type="RefSeq" id="WP_182810406.1">
    <property type="nucleotide sequence ID" value="NZ_JACJFM010000032.1"/>
</dbReference>
<dbReference type="InterPro" id="IPR053864">
    <property type="entry name" value="DUF6933"/>
</dbReference>
<dbReference type="AlphaFoldDB" id="A0A839IVJ2"/>
<dbReference type="EMBL" id="JACJFM010000032">
    <property type="protein sequence ID" value="MBB1488634.1"/>
    <property type="molecule type" value="Genomic_DNA"/>
</dbReference>